<dbReference type="Gene3D" id="3.40.50.1780">
    <property type="match status" value="1"/>
</dbReference>
<evidence type="ECO:0000256" key="2">
    <source>
        <dbReference type="ARBA" id="ARBA00025700"/>
    </source>
</evidence>
<dbReference type="Proteomes" id="UP000887581">
    <property type="component" value="Unplaced"/>
</dbReference>
<dbReference type="InterPro" id="IPR009016">
    <property type="entry name" value="Fe_hydrogenase"/>
</dbReference>
<dbReference type="AlphaFoldDB" id="A0A915Q3W3"/>
<evidence type="ECO:0000259" key="3">
    <source>
        <dbReference type="Pfam" id="PF02906"/>
    </source>
</evidence>
<sequence>MDDAASFSGIIKISNVSDFIAPSQMCILPLQSKESDSKIQVGFKSRSKVVDDQSKKKVAVTINDCLACSGCITSAETILIKEQSKPKFLEGLAVAQLSVVTVSPQSVASIAYKRSCQLSEAANLIARTFKTMGVRYIVDSSFGRLLTLSFSYDEFKKADLHRPIFTGVCPGFVCYAEKTHGTLLIPHISRVRSPQAMMGALVKDYLARKFDVKPENIFHASIMPCFDKKLEAARPNFENESHYREVDCVLSTEEVDAILDEYNATESSFHTGKVDWLNALENGKLIGSEGGSSGGYAEYIVKRFVAEIKRPIELKRTVKDKNLEIIEVMDGETKLLAVAKCYGFRNIQNHVQKLKRCKCDYDYIEIMACPSGCINGGGQIRGASIDERKQILDKIDSPWSNDNSEMEQELERVKEEWSIMNPDWTNLLYTQYRAVEKSIVDRMSANW</sequence>
<dbReference type="PANTHER" id="PTHR11615">
    <property type="entry name" value="NITRATE, FORMATE, IRON DEHYDROGENASE"/>
    <property type="match status" value="1"/>
</dbReference>
<protein>
    <submittedName>
        <fullName evidence="5">Iron hydrogenase large subunit C-terminal domain-containing protein</fullName>
    </submittedName>
</protein>
<evidence type="ECO:0000313" key="5">
    <source>
        <dbReference type="WBParaSite" id="sdigi.contig7.g842.t1"/>
    </source>
</evidence>
<dbReference type="Gene3D" id="3.40.950.10">
    <property type="entry name" value="Fe-only Hydrogenase (Larger Subunit), Chain L, domain 3"/>
    <property type="match status" value="1"/>
</dbReference>
<organism evidence="4 5">
    <name type="scientific">Setaria digitata</name>
    <dbReference type="NCBI Taxonomy" id="48799"/>
    <lineage>
        <taxon>Eukaryota</taxon>
        <taxon>Metazoa</taxon>
        <taxon>Ecdysozoa</taxon>
        <taxon>Nematoda</taxon>
        <taxon>Chromadorea</taxon>
        <taxon>Rhabditida</taxon>
        <taxon>Spirurina</taxon>
        <taxon>Spiruromorpha</taxon>
        <taxon>Filarioidea</taxon>
        <taxon>Setariidae</taxon>
        <taxon>Setaria</taxon>
    </lineage>
</organism>
<comment type="similarity">
    <text evidence="1">Belongs to the NARF family.</text>
</comment>
<comment type="function">
    <text evidence="2">Component of the cytosolic iron-sulfur (Fe/S) protein assembly machinery. Required for maturation of extramitochondrial Fe/S proteins.</text>
</comment>
<feature type="domain" description="Iron hydrogenase large subunit C-terminal" evidence="3">
    <location>
        <begin position="99"/>
        <end position="377"/>
    </location>
</feature>
<proteinExistence type="inferred from homology"/>
<dbReference type="InterPro" id="IPR004108">
    <property type="entry name" value="Fe_hydrogenase_lsu_C"/>
</dbReference>
<evidence type="ECO:0000313" key="4">
    <source>
        <dbReference type="Proteomes" id="UP000887581"/>
    </source>
</evidence>
<name>A0A915Q3W3_9BILA</name>
<accession>A0A915Q3W3</accession>
<dbReference type="InterPro" id="IPR050340">
    <property type="entry name" value="Cytosolic_Fe-S_CAF"/>
</dbReference>
<reference evidence="5" key="1">
    <citation type="submission" date="2022-11" db="UniProtKB">
        <authorList>
            <consortium name="WormBaseParasite"/>
        </authorList>
    </citation>
    <scope>IDENTIFICATION</scope>
</reference>
<evidence type="ECO:0000256" key="1">
    <source>
        <dbReference type="ARBA" id="ARBA00006596"/>
    </source>
</evidence>
<keyword evidence="4" id="KW-1185">Reference proteome</keyword>
<dbReference type="WBParaSite" id="sdigi.contig7.g842.t1">
    <property type="protein sequence ID" value="sdigi.contig7.g842.t1"/>
    <property type="gene ID" value="sdigi.contig7.g842"/>
</dbReference>
<dbReference type="Pfam" id="PF02906">
    <property type="entry name" value="Fe_hyd_lg_C"/>
    <property type="match status" value="1"/>
</dbReference>
<dbReference type="SUPFAM" id="SSF53920">
    <property type="entry name" value="Fe-only hydrogenase"/>
    <property type="match status" value="1"/>
</dbReference>